<dbReference type="AlphaFoldDB" id="A0A2W2BHZ8"/>
<organism evidence="2 3">
    <name type="scientific">Aestuariivirga litoralis</name>
    <dbReference type="NCBI Taxonomy" id="2650924"/>
    <lineage>
        <taxon>Bacteria</taxon>
        <taxon>Pseudomonadati</taxon>
        <taxon>Pseudomonadota</taxon>
        <taxon>Alphaproteobacteria</taxon>
        <taxon>Hyphomicrobiales</taxon>
        <taxon>Aestuariivirgaceae</taxon>
        <taxon>Aestuariivirga</taxon>
    </lineage>
</organism>
<dbReference type="SUPFAM" id="SSF52540">
    <property type="entry name" value="P-loop containing nucleoside triphosphate hydrolases"/>
    <property type="match status" value="1"/>
</dbReference>
<dbReference type="Proteomes" id="UP000248795">
    <property type="component" value="Unassembled WGS sequence"/>
</dbReference>
<feature type="compositionally biased region" description="Basic residues" evidence="1">
    <location>
        <begin position="322"/>
        <end position="334"/>
    </location>
</feature>
<protein>
    <recommendedName>
        <fullName evidence="4">Thymidylate kinase</fullName>
    </recommendedName>
</protein>
<comment type="caution">
    <text evidence="2">The sequence shown here is derived from an EMBL/GenBank/DDBJ whole genome shotgun (WGS) entry which is preliminary data.</text>
</comment>
<gene>
    <name evidence="2" type="ORF">DK847_16970</name>
</gene>
<evidence type="ECO:0000313" key="3">
    <source>
        <dbReference type="Proteomes" id="UP000248795"/>
    </source>
</evidence>
<reference evidence="3" key="1">
    <citation type="submission" date="2018-06" db="EMBL/GenBank/DDBJ databases">
        <title>Aestuariibacter litoralis strain KCTC 52945T.</title>
        <authorList>
            <person name="Li X."/>
            <person name="Salam N."/>
            <person name="Li J.-L."/>
            <person name="Chen Y.-M."/>
            <person name="Yang Z.-W."/>
            <person name="Zhang L.-Y."/>
            <person name="Han M.-X."/>
            <person name="Xiao M."/>
            <person name="Li W.-J."/>
        </authorList>
    </citation>
    <scope>NUCLEOTIDE SEQUENCE [LARGE SCALE GENOMIC DNA]</scope>
    <source>
        <strain evidence="3">KCTC 52945</strain>
    </source>
</reference>
<accession>A0A2W2BHZ8</accession>
<dbReference type="InterPro" id="IPR027417">
    <property type="entry name" value="P-loop_NTPase"/>
</dbReference>
<evidence type="ECO:0000313" key="2">
    <source>
        <dbReference type="EMBL" id="PZF75537.1"/>
    </source>
</evidence>
<evidence type="ECO:0000256" key="1">
    <source>
        <dbReference type="SAM" id="MobiDB-lite"/>
    </source>
</evidence>
<keyword evidence="3" id="KW-1185">Reference proteome</keyword>
<dbReference type="Gene3D" id="3.40.50.300">
    <property type="entry name" value="P-loop containing nucleotide triphosphate hydrolases"/>
    <property type="match status" value="1"/>
</dbReference>
<dbReference type="RefSeq" id="WP_111199731.1">
    <property type="nucleotide sequence ID" value="NZ_QKVK01000009.1"/>
</dbReference>
<name>A0A2W2BHZ8_9HYPH</name>
<proteinExistence type="predicted"/>
<sequence>MATTSAEAPLAAARDLARAFTARGIRFVHWKSNGHLAEALSGQTDIDMYADPAQRAVVRNILREQNALEMRSQPWGSYPDVEDWLLMDETTGRFLHVHLHFALVTGLRRIKHLRLPWGEALLAHTDHALDAEWPTPTAEMELMILIVRMWAKMPPAKRKGKLKLPHHVRAELDWLLSRADAARLKTLAGELLPGFDTAPVGALAGNPPPTDEAVLAVSRSVYAALKDHHRMPWAEARLRGAALNLKATAAKELRKLRPATVTGKRAAGPGLVVAFIGSDGSGKSTLTAAIRKWLRYKLDVHGYYMGSGQGSTRLLDRLRHAVKARTKKSKKPKTPKTPEGEGAPRARKPAGFLDRLLALHQLPATSSKRRALAQARRLAEGGSMVVLDRFPQMQVYGIYDGPRLQEGASFGWAAAAEREGYRRLATLRPDLLIKLVVSPEVAHARKPDHSLSSIARKCALTRELDFAGVDVVSVDADQPLDQVMLAVKRTIWQRILRQAHAAR</sequence>
<dbReference type="EMBL" id="QKVK01000009">
    <property type="protein sequence ID" value="PZF75537.1"/>
    <property type="molecule type" value="Genomic_DNA"/>
</dbReference>
<evidence type="ECO:0008006" key="4">
    <source>
        <dbReference type="Google" id="ProtNLM"/>
    </source>
</evidence>
<feature type="region of interest" description="Disordered" evidence="1">
    <location>
        <begin position="322"/>
        <end position="347"/>
    </location>
</feature>